<dbReference type="EMBL" id="JAGIOO010000001">
    <property type="protein sequence ID" value="MBP2479261.1"/>
    <property type="molecule type" value="Genomic_DNA"/>
</dbReference>
<evidence type="ECO:0000313" key="3">
    <source>
        <dbReference type="Proteomes" id="UP001519363"/>
    </source>
</evidence>
<proteinExistence type="predicted"/>
<feature type="transmembrane region" description="Helical" evidence="1">
    <location>
        <begin position="120"/>
        <end position="144"/>
    </location>
</feature>
<dbReference type="Proteomes" id="UP001519363">
    <property type="component" value="Unassembled WGS sequence"/>
</dbReference>
<keyword evidence="1" id="KW-0472">Membrane</keyword>
<evidence type="ECO:0000256" key="1">
    <source>
        <dbReference type="SAM" id="Phobius"/>
    </source>
</evidence>
<comment type="caution">
    <text evidence="2">The sequence shown here is derived from an EMBL/GenBank/DDBJ whole genome shotgun (WGS) entry which is preliminary data.</text>
</comment>
<name>A0ABS5ARS4_9PSEU</name>
<keyword evidence="1" id="KW-0812">Transmembrane</keyword>
<reference evidence="2 3" key="1">
    <citation type="submission" date="2021-03" db="EMBL/GenBank/DDBJ databases">
        <title>Sequencing the genomes of 1000 actinobacteria strains.</title>
        <authorList>
            <person name="Klenk H.-P."/>
        </authorList>
    </citation>
    <scope>NUCLEOTIDE SEQUENCE [LARGE SCALE GENOMIC DNA]</scope>
    <source>
        <strain evidence="2 3">DSM 44580</strain>
    </source>
</reference>
<protein>
    <submittedName>
        <fullName evidence="2">Uncharacterized protein</fullName>
    </submittedName>
</protein>
<keyword evidence="1" id="KW-1133">Transmembrane helix</keyword>
<keyword evidence="3" id="KW-1185">Reference proteome</keyword>
<feature type="transmembrane region" description="Helical" evidence="1">
    <location>
        <begin position="40"/>
        <end position="68"/>
    </location>
</feature>
<feature type="transmembrane region" description="Helical" evidence="1">
    <location>
        <begin position="80"/>
        <end position="100"/>
    </location>
</feature>
<organism evidence="2 3">
    <name type="scientific">Crossiella equi</name>
    <dbReference type="NCBI Taxonomy" id="130796"/>
    <lineage>
        <taxon>Bacteria</taxon>
        <taxon>Bacillati</taxon>
        <taxon>Actinomycetota</taxon>
        <taxon>Actinomycetes</taxon>
        <taxon>Pseudonocardiales</taxon>
        <taxon>Pseudonocardiaceae</taxon>
        <taxon>Crossiella</taxon>
    </lineage>
</organism>
<gene>
    <name evidence="2" type="ORF">JOF53_008133</name>
</gene>
<accession>A0ABS5ARS4</accession>
<sequence length="150" mass="15801">MRTMTNLPLYLRLALAVLLGAFSTPPLVTLVKWPLLQSDYAYGAAAVAAALLALWLLCWVLAIATPTATPSTGTPATRRGWALVIAPMALLIGAVLWVALRAVGLEEMLLYSRAYAPTTLVGNATEAVIGAVALTAAVLVDWSLSRRVAT</sequence>
<evidence type="ECO:0000313" key="2">
    <source>
        <dbReference type="EMBL" id="MBP2479261.1"/>
    </source>
</evidence>